<dbReference type="AlphaFoldDB" id="A0AAD7R0G6"/>
<accession>A0AAD7R0G6</accession>
<feature type="non-terminal residue" evidence="1">
    <location>
        <position position="1"/>
    </location>
</feature>
<keyword evidence="2" id="KW-1185">Reference proteome</keyword>
<gene>
    <name evidence="1" type="ORF">AAFF_G00177710</name>
</gene>
<evidence type="ECO:0000313" key="2">
    <source>
        <dbReference type="Proteomes" id="UP001221898"/>
    </source>
</evidence>
<protein>
    <submittedName>
        <fullName evidence="1">Uncharacterized protein</fullName>
    </submittedName>
</protein>
<proteinExistence type="predicted"/>
<sequence length="67" mass="7294">MSKMKNMMASPSVVCWVFPSSSPSRSLGSWCGRREAQATGRLTPLAQSLRTLNSNLQSKPEITLPNA</sequence>
<name>A0AAD7R0G6_9TELE</name>
<evidence type="ECO:0000313" key="1">
    <source>
        <dbReference type="EMBL" id="KAJ8349217.1"/>
    </source>
</evidence>
<dbReference type="Proteomes" id="UP001221898">
    <property type="component" value="Unassembled WGS sequence"/>
</dbReference>
<dbReference type="EMBL" id="JAINUG010002368">
    <property type="protein sequence ID" value="KAJ8349217.1"/>
    <property type="molecule type" value="Genomic_DNA"/>
</dbReference>
<comment type="caution">
    <text evidence="1">The sequence shown here is derived from an EMBL/GenBank/DDBJ whole genome shotgun (WGS) entry which is preliminary data.</text>
</comment>
<reference evidence="1" key="1">
    <citation type="journal article" date="2023" name="Science">
        <title>Genome structures resolve the early diversification of teleost fishes.</title>
        <authorList>
            <person name="Parey E."/>
            <person name="Louis A."/>
            <person name="Montfort J."/>
            <person name="Bouchez O."/>
            <person name="Roques C."/>
            <person name="Iampietro C."/>
            <person name="Lluch J."/>
            <person name="Castinel A."/>
            <person name="Donnadieu C."/>
            <person name="Desvignes T."/>
            <person name="Floi Bucao C."/>
            <person name="Jouanno E."/>
            <person name="Wen M."/>
            <person name="Mejri S."/>
            <person name="Dirks R."/>
            <person name="Jansen H."/>
            <person name="Henkel C."/>
            <person name="Chen W.J."/>
            <person name="Zahm M."/>
            <person name="Cabau C."/>
            <person name="Klopp C."/>
            <person name="Thompson A.W."/>
            <person name="Robinson-Rechavi M."/>
            <person name="Braasch I."/>
            <person name="Lecointre G."/>
            <person name="Bobe J."/>
            <person name="Postlethwait J.H."/>
            <person name="Berthelot C."/>
            <person name="Roest Crollius H."/>
            <person name="Guiguen Y."/>
        </authorList>
    </citation>
    <scope>NUCLEOTIDE SEQUENCE</scope>
    <source>
        <strain evidence="1">NC1722</strain>
    </source>
</reference>
<organism evidence="1 2">
    <name type="scientific">Aldrovandia affinis</name>
    <dbReference type="NCBI Taxonomy" id="143900"/>
    <lineage>
        <taxon>Eukaryota</taxon>
        <taxon>Metazoa</taxon>
        <taxon>Chordata</taxon>
        <taxon>Craniata</taxon>
        <taxon>Vertebrata</taxon>
        <taxon>Euteleostomi</taxon>
        <taxon>Actinopterygii</taxon>
        <taxon>Neopterygii</taxon>
        <taxon>Teleostei</taxon>
        <taxon>Notacanthiformes</taxon>
        <taxon>Halosauridae</taxon>
        <taxon>Aldrovandia</taxon>
    </lineage>
</organism>